<accession>A0ABY4EM06</accession>
<proteinExistence type="inferred from homology"/>
<dbReference type="Pfam" id="PF00535">
    <property type="entry name" value="Glycos_transf_2"/>
    <property type="match status" value="1"/>
</dbReference>
<dbReference type="RefSeq" id="WP_244712133.1">
    <property type="nucleotide sequence ID" value="NZ_CP095073.1"/>
</dbReference>
<evidence type="ECO:0000256" key="1">
    <source>
        <dbReference type="ARBA" id="ARBA00006739"/>
    </source>
</evidence>
<comment type="similarity">
    <text evidence="1">Belongs to the glycosyltransferase 2 family.</text>
</comment>
<dbReference type="CDD" id="cd00761">
    <property type="entry name" value="Glyco_tranf_GTA_type"/>
    <property type="match status" value="1"/>
</dbReference>
<dbReference type="Proteomes" id="UP000831787">
    <property type="component" value="Chromosome"/>
</dbReference>
<organism evidence="3 4">
    <name type="scientific">Halobacillus salinarum</name>
    <dbReference type="NCBI Taxonomy" id="2932257"/>
    <lineage>
        <taxon>Bacteria</taxon>
        <taxon>Bacillati</taxon>
        <taxon>Bacillota</taxon>
        <taxon>Bacilli</taxon>
        <taxon>Bacillales</taxon>
        <taxon>Bacillaceae</taxon>
        <taxon>Halobacillus</taxon>
    </lineage>
</organism>
<dbReference type="EMBL" id="CP095073">
    <property type="protein sequence ID" value="UOQ45420.1"/>
    <property type="molecule type" value="Genomic_DNA"/>
</dbReference>
<evidence type="ECO:0000313" key="3">
    <source>
        <dbReference type="EMBL" id="UOQ45420.1"/>
    </source>
</evidence>
<dbReference type="PANTHER" id="PTHR22916:SF3">
    <property type="entry name" value="UDP-GLCNAC:BETAGAL BETA-1,3-N-ACETYLGLUCOSAMINYLTRANSFERASE-LIKE PROTEIN 1"/>
    <property type="match status" value="1"/>
</dbReference>
<keyword evidence="4" id="KW-1185">Reference proteome</keyword>
<dbReference type="Gene3D" id="3.90.550.10">
    <property type="entry name" value="Spore Coat Polysaccharide Biosynthesis Protein SpsA, Chain A"/>
    <property type="match status" value="1"/>
</dbReference>
<reference evidence="3 4" key="1">
    <citation type="submission" date="2022-04" db="EMBL/GenBank/DDBJ databases">
        <title>Halobacillus sp. isolated from saltern.</title>
        <authorList>
            <person name="Won M."/>
            <person name="Lee C.-M."/>
            <person name="Woen H.-Y."/>
            <person name="Kwon S.-W."/>
        </authorList>
    </citation>
    <scope>NUCLEOTIDE SEQUENCE [LARGE SCALE GENOMIC DNA]</scope>
    <source>
        <strain evidence="3 4">SSBR10-3</strain>
    </source>
</reference>
<dbReference type="PANTHER" id="PTHR22916">
    <property type="entry name" value="GLYCOSYLTRANSFERASE"/>
    <property type="match status" value="1"/>
</dbReference>
<sequence length="257" mass="29743">MMDAKEDLVSIITPTYNASRFICETIQSVKFQTYTNWEMIIVDDCSTDQTKELVTKEMMLDARIKVIPSAANHGPAHARNTAIKASKGKYLAFLDSDDLWHPKKLSNQITFMRKNKIGFSYTDYRMMNEAGEKSDRVIRVPEKMEYKELLKNTIIGTLTVVLDKEVVGEVQMPLFRDCSEDYGLWMSILSKDIHAYGLNEELAYYRKCGHSLSSNKFNSAKKTWNTYRKVGKVNIPSALWYFVNYTYHAFYKHTKTS</sequence>
<gene>
    <name evidence="3" type="ORF">MUN89_05595</name>
</gene>
<feature type="domain" description="Glycosyltransferase 2-like" evidence="2">
    <location>
        <begin position="10"/>
        <end position="153"/>
    </location>
</feature>
<dbReference type="InterPro" id="IPR029044">
    <property type="entry name" value="Nucleotide-diphossugar_trans"/>
</dbReference>
<protein>
    <submittedName>
        <fullName evidence="3">Glycosyltransferase family 2 protein</fullName>
    </submittedName>
</protein>
<name>A0ABY4EM06_9BACI</name>
<evidence type="ECO:0000313" key="4">
    <source>
        <dbReference type="Proteomes" id="UP000831787"/>
    </source>
</evidence>
<dbReference type="InterPro" id="IPR001173">
    <property type="entry name" value="Glyco_trans_2-like"/>
</dbReference>
<evidence type="ECO:0000259" key="2">
    <source>
        <dbReference type="Pfam" id="PF00535"/>
    </source>
</evidence>
<dbReference type="SUPFAM" id="SSF53448">
    <property type="entry name" value="Nucleotide-diphospho-sugar transferases"/>
    <property type="match status" value="1"/>
</dbReference>